<evidence type="ECO:0000256" key="1">
    <source>
        <dbReference type="PIRSR" id="PIRSR601310-1"/>
    </source>
</evidence>
<evidence type="ECO:0000256" key="2">
    <source>
        <dbReference type="PIRSR" id="PIRSR601310-3"/>
    </source>
</evidence>
<dbReference type="GO" id="GO:0016787">
    <property type="term" value="F:hydrolase activity"/>
    <property type="evidence" value="ECO:0007669"/>
    <property type="project" value="UniProtKB-KW"/>
</dbReference>
<evidence type="ECO:0000313" key="6">
    <source>
        <dbReference type="Proteomes" id="UP000238672"/>
    </source>
</evidence>
<accession>A0A2S8NSM1</accession>
<dbReference type="EMBL" id="PUUG01000119">
    <property type="protein sequence ID" value="PQP78996.1"/>
    <property type="molecule type" value="Genomic_DNA"/>
</dbReference>
<dbReference type="PROSITE" id="PS51084">
    <property type="entry name" value="HIT_2"/>
    <property type="match status" value="1"/>
</dbReference>
<evidence type="ECO:0000313" key="5">
    <source>
        <dbReference type="EMBL" id="PQP78996.1"/>
    </source>
</evidence>
<evidence type="ECO:0000259" key="4">
    <source>
        <dbReference type="PROSITE" id="PS51084"/>
    </source>
</evidence>
<organism evidence="5 6">
    <name type="scientific">Candidatus Phytoplasma phoenicium</name>
    <dbReference type="NCBI Taxonomy" id="198422"/>
    <lineage>
        <taxon>Bacteria</taxon>
        <taxon>Bacillati</taxon>
        <taxon>Mycoplasmatota</taxon>
        <taxon>Mollicutes</taxon>
        <taxon>Acholeplasmatales</taxon>
        <taxon>Acholeplasmataceae</taxon>
        <taxon>Candidatus Phytoplasma</taxon>
        <taxon>16SrIX (Pigeon pea witches'-broom group)</taxon>
    </lineage>
</organism>
<dbReference type="AlphaFoldDB" id="A0A2S8NSM1"/>
<dbReference type="PANTHER" id="PTHR46648">
    <property type="entry name" value="HIT FAMILY PROTEIN 1"/>
    <property type="match status" value="1"/>
</dbReference>
<dbReference type="Pfam" id="PF01230">
    <property type="entry name" value="HIT"/>
    <property type="match status" value="1"/>
</dbReference>
<dbReference type="GO" id="GO:0009117">
    <property type="term" value="P:nucleotide metabolic process"/>
    <property type="evidence" value="ECO:0007669"/>
    <property type="project" value="TreeGrafter"/>
</dbReference>
<feature type="active site" description="Tele-AMP-histidine intermediate" evidence="1">
    <location>
        <position position="98"/>
    </location>
</feature>
<name>A0A2S8NSM1_9MOLU</name>
<dbReference type="Gene3D" id="3.30.428.10">
    <property type="entry name" value="HIT-like"/>
    <property type="match status" value="1"/>
</dbReference>
<dbReference type="PROSITE" id="PS00892">
    <property type="entry name" value="HIT_1"/>
    <property type="match status" value="1"/>
</dbReference>
<feature type="domain" description="HIT" evidence="4">
    <location>
        <begin position="4"/>
        <end position="112"/>
    </location>
</feature>
<feature type="short sequence motif" description="Histidine triad motif" evidence="2 3">
    <location>
        <begin position="96"/>
        <end position="100"/>
    </location>
</feature>
<dbReference type="InterPro" id="IPR039384">
    <property type="entry name" value="HINT"/>
</dbReference>
<dbReference type="InterPro" id="IPR001310">
    <property type="entry name" value="Histidine_triad_HIT"/>
</dbReference>
<dbReference type="CDD" id="cd01277">
    <property type="entry name" value="HINT_subgroup"/>
    <property type="match status" value="1"/>
</dbReference>
<dbReference type="InterPro" id="IPR011146">
    <property type="entry name" value="HIT-like"/>
</dbReference>
<keyword evidence="5" id="KW-0378">Hydrolase</keyword>
<protein>
    <submittedName>
        <fullName evidence="5">Diadenosine tetraphosphate hydrolase</fullName>
    </submittedName>
</protein>
<dbReference type="SUPFAM" id="SSF54197">
    <property type="entry name" value="HIT-like"/>
    <property type="match status" value="1"/>
</dbReference>
<evidence type="ECO:0000256" key="3">
    <source>
        <dbReference type="PROSITE-ProRule" id="PRU00464"/>
    </source>
</evidence>
<dbReference type="Proteomes" id="UP000238672">
    <property type="component" value="Unassembled WGS sequence"/>
</dbReference>
<gene>
    <name evidence="5" type="ORF">C6B37_02795</name>
</gene>
<dbReference type="PRINTS" id="PR00332">
    <property type="entry name" value="HISTRIAD"/>
</dbReference>
<proteinExistence type="predicted"/>
<dbReference type="InterPro" id="IPR019808">
    <property type="entry name" value="Histidine_triad_CS"/>
</dbReference>
<keyword evidence="6" id="KW-1185">Reference proteome</keyword>
<comment type="caution">
    <text evidence="5">The sequence shown here is derived from an EMBL/GenBank/DDBJ whole genome shotgun (WGS) entry which is preliminary data.</text>
</comment>
<reference evidence="5 6" key="1">
    <citation type="submission" date="2018-02" db="EMBL/GenBank/DDBJ databases">
        <title>Metagenomics reveals mixed infection of spiroplasma and phytoplasma in chicory.</title>
        <authorList>
            <person name="Polano C."/>
            <person name="Moruzzi S."/>
            <person name="Ermacora P."/>
            <person name="Ferrini F."/>
            <person name="Martini M."/>
            <person name="Firrao G."/>
        </authorList>
    </citation>
    <scope>NUCLEOTIDE SEQUENCE [LARGE SCALE GENOMIC DNA]</scope>
    <source>
        <strain evidence="5 6">ChiP</strain>
    </source>
</reference>
<dbReference type="PANTHER" id="PTHR46648:SF1">
    <property type="entry name" value="ADENOSINE 5'-MONOPHOSPHORAMIDASE HNT1"/>
    <property type="match status" value="1"/>
</dbReference>
<dbReference type="InterPro" id="IPR036265">
    <property type="entry name" value="HIT-like_sf"/>
</dbReference>
<sequence>MSSIFTKIIKKEIPSYIIYEDDIVMSFLDITQSTKGHTLVITKKEYINIMEVPEQVFIHLFNIVHKLSKILMETFNASGLNLINNNGIVAGQTIFHYHVHLIPRFYLNEIQVNVMKKITNLKPSYFKTIQKKILSNISKKFH</sequence>